<comment type="caution">
    <text evidence="3">The sequence shown here is derived from an EMBL/GenBank/DDBJ whole genome shotgun (WGS) entry which is preliminary data.</text>
</comment>
<reference evidence="4" key="1">
    <citation type="journal article" date="2015" name="Genome Announc.">
        <title>Draft genome sequence of Talaromyces cellulolyticus strain Y-94, a source of lignocellulosic biomass-degrading enzymes.</title>
        <authorList>
            <person name="Fujii T."/>
            <person name="Koike H."/>
            <person name="Sawayama S."/>
            <person name="Yano S."/>
            <person name="Inoue H."/>
        </authorList>
    </citation>
    <scope>NUCLEOTIDE SEQUENCE [LARGE SCALE GENOMIC DNA]</scope>
    <source>
        <strain evidence="4">Y-94</strain>
    </source>
</reference>
<dbReference type="InterPro" id="IPR053710">
    <property type="entry name" value="Arylamine_NAT_domain_sf"/>
</dbReference>
<gene>
    <name evidence="3" type="ORF">TCE0_015r01942</name>
</gene>
<accession>A0A6V8GZB2</accession>
<evidence type="ECO:0000313" key="3">
    <source>
        <dbReference type="EMBL" id="GAM34390.1"/>
    </source>
</evidence>
<name>A0A6V8GZB2_TALPI</name>
<dbReference type="GO" id="GO:0016407">
    <property type="term" value="F:acetyltransferase activity"/>
    <property type="evidence" value="ECO:0007669"/>
    <property type="project" value="InterPro"/>
</dbReference>
<dbReference type="Proteomes" id="UP000053095">
    <property type="component" value="Unassembled WGS sequence"/>
</dbReference>
<sequence>MATYTPSQLSQYFSHISYPKPQHPSDPLQFLTGLQRHQLLRVPFESLSLHYSRSRTISLDPQALFTKIVTGSRGGYCLENNTFFGEILKSLGFQVYAVICRIGNASRGVYDGGWRGMSHMANLVIIDDRKYLVDVGYGADGPPCPLPLKSGHISSREPFKLDHKHLPQHTDAGQRVWVYSRLKTRDNNTAWTEIYHFSEVETFAADLEVLNYWNMSRSLFAQAVVAQRFTQTEPGEMRSYVLFRDLLKYRVGETEEMIEVFQNEGQRVKALVKYFQISLTQEEILAIQGTQSALSTV</sequence>
<comment type="similarity">
    <text evidence="1 2">Belongs to the arylamine N-acetyltransferase family.</text>
</comment>
<dbReference type="SUPFAM" id="SSF54001">
    <property type="entry name" value="Cysteine proteinases"/>
    <property type="match status" value="1"/>
</dbReference>
<evidence type="ECO:0000256" key="2">
    <source>
        <dbReference type="RuleBase" id="RU003452"/>
    </source>
</evidence>
<dbReference type="EMBL" id="DF933811">
    <property type="protein sequence ID" value="GAM34390.1"/>
    <property type="molecule type" value="Genomic_DNA"/>
</dbReference>
<dbReference type="InterPro" id="IPR038765">
    <property type="entry name" value="Papain-like_cys_pep_sf"/>
</dbReference>
<protein>
    <submittedName>
        <fullName evidence="3">Uncharacterized protein</fullName>
    </submittedName>
</protein>
<keyword evidence="4" id="KW-1185">Reference proteome</keyword>
<evidence type="ECO:0000313" key="4">
    <source>
        <dbReference type="Proteomes" id="UP000053095"/>
    </source>
</evidence>
<dbReference type="PANTHER" id="PTHR11786:SF0">
    <property type="entry name" value="ARYLAMINE N-ACETYLTRANSFERASE 4-RELATED"/>
    <property type="match status" value="1"/>
</dbReference>
<dbReference type="Gene3D" id="3.30.2140.20">
    <property type="match status" value="1"/>
</dbReference>
<keyword evidence="2" id="KW-0012">Acyltransferase</keyword>
<dbReference type="PRINTS" id="PR01543">
    <property type="entry name" value="ANATRNSFRASE"/>
</dbReference>
<dbReference type="PANTHER" id="PTHR11786">
    <property type="entry name" value="N-HYDROXYARYLAMINE O-ACETYLTRANSFERASE"/>
    <property type="match status" value="1"/>
</dbReference>
<proteinExistence type="inferred from homology"/>
<dbReference type="Pfam" id="PF00797">
    <property type="entry name" value="Acetyltransf_2"/>
    <property type="match status" value="1"/>
</dbReference>
<evidence type="ECO:0000256" key="1">
    <source>
        <dbReference type="ARBA" id="ARBA00006547"/>
    </source>
</evidence>
<dbReference type="InterPro" id="IPR001447">
    <property type="entry name" value="Arylamine_N-AcTrfase"/>
</dbReference>
<dbReference type="AlphaFoldDB" id="A0A6V8GZB2"/>
<keyword evidence="2" id="KW-0808">Transferase</keyword>
<organism evidence="3 4">
    <name type="scientific">Talaromyces pinophilus</name>
    <name type="common">Penicillium pinophilum</name>
    <dbReference type="NCBI Taxonomy" id="128442"/>
    <lineage>
        <taxon>Eukaryota</taxon>
        <taxon>Fungi</taxon>
        <taxon>Dikarya</taxon>
        <taxon>Ascomycota</taxon>
        <taxon>Pezizomycotina</taxon>
        <taxon>Eurotiomycetes</taxon>
        <taxon>Eurotiomycetidae</taxon>
        <taxon>Eurotiales</taxon>
        <taxon>Trichocomaceae</taxon>
        <taxon>Talaromyces</taxon>
        <taxon>Talaromyces sect. Talaromyces</taxon>
    </lineage>
</organism>